<sequence length="158" mass="17637">MLQDQRYDVRSERQQQLLRQQFRHGQMNQYPSWEGRRNPWPQPQQTPAGSGSLQVDQLGRDDAGPPGYNPRAGNLRFAPTQGSLQQVVGTRNPSTSFVLSNNESMAEPRRNTPRGVMAEDGSSEEKGLESTQTDSSSRRKGSKGMWGSMKKFLGISSP</sequence>
<feature type="compositionally biased region" description="Polar residues" evidence="1">
    <location>
        <begin position="43"/>
        <end position="55"/>
    </location>
</feature>
<feature type="region of interest" description="Disordered" evidence="1">
    <location>
        <begin position="22"/>
        <end position="158"/>
    </location>
</feature>
<evidence type="ECO:0000313" key="2">
    <source>
        <dbReference type="EMBL" id="CCD12461.1"/>
    </source>
</evidence>
<keyword evidence="3" id="KW-1185">Reference proteome</keyword>
<dbReference type="VEuPathDB" id="TriTrypDB:TcIL3000_0_33400"/>
<evidence type="ECO:0000313" key="3">
    <source>
        <dbReference type="Proteomes" id="UP000000702"/>
    </source>
</evidence>
<gene>
    <name evidence="2" type="ORF">TCIL3000_0_33400</name>
</gene>
<protein>
    <submittedName>
        <fullName evidence="2">WGS project CAEQ00000000 data, annotated contig 1337</fullName>
    </submittedName>
</protein>
<comment type="caution">
    <text evidence="2">The sequence shown here is derived from an EMBL/GenBank/DDBJ whole genome shotgun (WGS) entry which is preliminary data.</text>
</comment>
<accession>F9W5K9</accession>
<proteinExistence type="predicted"/>
<name>F9W5K9_TRYCI</name>
<feature type="non-terminal residue" evidence="2">
    <location>
        <position position="158"/>
    </location>
</feature>
<dbReference type="Proteomes" id="UP000000702">
    <property type="component" value="Unassembled WGS sequence"/>
</dbReference>
<reference evidence="2 3" key="2">
    <citation type="journal article" date="2012" name="Proc. Natl. Acad. Sci. U.S.A.">
        <title>Antigenic diversity is generated by distinct evolutionary mechanisms in African trypanosome species.</title>
        <authorList>
            <person name="Jackson A.P."/>
            <person name="Berry A."/>
            <person name="Aslett M."/>
            <person name="Allison H.C."/>
            <person name="Burton P."/>
            <person name="Vavrova-Anderson J."/>
            <person name="Brown R."/>
            <person name="Browne H."/>
            <person name="Corton N."/>
            <person name="Hauser H."/>
            <person name="Gamble J."/>
            <person name="Gilderthorp R."/>
            <person name="Marcello L."/>
            <person name="McQuillan J."/>
            <person name="Otto T.D."/>
            <person name="Quail M.A."/>
            <person name="Sanders M.J."/>
            <person name="van Tonder A."/>
            <person name="Ginger M.L."/>
            <person name="Field M.C."/>
            <person name="Barry J.D."/>
            <person name="Hertz-Fowler C."/>
            <person name="Berriman M."/>
        </authorList>
    </citation>
    <scope>NUCLEOTIDE SEQUENCE [LARGE SCALE GENOMIC DNA]</scope>
    <source>
        <strain evidence="2 3">IL3000</strain>
    </source>
</reference>
<dbReference type="AlphaFoldDB" id="F9W5K9"/>
<reference evidence="3" key="1">
    <citation type="submission" date="2011-07" db="EMBL/GenBank/DDBJ databases">
        <title>Divergent evolution of antigenic variation in African trypanosomes.</title>
        <authorList>
            <person name="Jackson A.P."/>
            <person name="Berry A."/>
            <person name="Allison H.C."/>
            <person name="Burton P."/>
            <person name="Anderson J."/>
            <person name="Aslett M."/>
            <person name="Brown R."/>
            <person name="Corton N."/>
            <person name="Harris D."/>
            <person name="Hauser H."/>
            <person name="Gamble J."/>
            <person name="Gilderthorp R."/>
            <person name="McQuillan J."/>
            <person name="Quail M.A."/>
            <person name="Sanders M."/>
            <person name="Van Tonder A."/>
            <person name="Ginger M.L."/>
            <person name="Donelson J.E."/>
            <person name="Field M.C."/>
            <person name="Barry J.D."/>
            <person name="Berriman M."/>
            <person name="Hertz-Fowler C."/>
        </authorList>
    </citation>
    <scope>NUCLEOTIDE SEQUENCE [LARGE SCALE GENOMIC DNA]</scope>
    <source>
        <strain evidence="3">IL3000</strain>
    </source>
</reference>
<dbReference type="EMBL" id="CAEQ01000726">
    <property type="protein sequence ID" value="CCD12461.1"/>
    <property type="molecule type" value="Genomic_DNA"/>
</dbReference>
<evidence type="ECO:0000256" key="1">
    <source>
        <dbReference type="SAM" id="MobiDB-lite"/>
    </source>
</evidence>
<feature type="compositionally biased region" description="Polar residues" evidence="1">
    <location>
        <begin position="80"/>
        <end position="104"/>
    </location>
</feature>
<organism evidence="2 3">
    <name type="scientific">Trypanosoma congolense (strain IL3000)</name>
    <dbReference type="NCBI Taxonomy" id="1068625"/>
    <lineage>
        <taxon>Eukaryota</taxon>
        <taxon>Discoba</taxon>
        <taxon>Euglenozoa</taxon>
        <taxon>Kinetoplastea</taxon>
        <taxon>Metakinetoplastina</taxon>
        <taxon>Trypanosomatida</taxon>
        <taxon>Trypanosomatidae</taxon>
        <taxon>Trypanosoma</taxon>
        <taxon>Nannomonas</taxon>
    </lineage>
</organism>